<reference evidence="1 2" key="1">
    <citation type="submission" date="2016-11" db="EMBL/GenBank/DDBJ databases">
        <authorList>
            <person name="Jaros S."/>
            <person name="Januszkiewicz K."/>
            <person name="Wedrychowicz H."/>
        </authorList>
    </citation>
    <scope>NUCLEOTIDE SEQUENCE [LARGE SCALE GENOMIC DNA]</scope>
    <source>
        <strain evidence="1 2">DSM 44523</strain>
    </source>
</reference>
<dbReference type="Proteomes" id="UP000184501">
    <property type="component" value="Unassembled WGS sequence"/>
</dbReference>
<name>A0A1M4YRV7_STRHI</name>
<dbReference type="AlphaFoldDB" id="A0A1M4YRV7"/>
<protein>
    <submittedName>
        <fullName evidence="1">Uncharacterized protein</fullName>
    </submittedName>
</protein>
<evidence type="ECO:0000313" key="2">
    <source>
        <dbReference type="Proteomes" id="UP000184501"/>
    </source>
</evidence>
<keyword evidence="2" id="KW-1185">Reference proteome</keyword>
<accession>A0A1M4YRV7</accession>
<dbReference type="EMBL" id="FQVN01000002">
    <property type="protein sequence ID" value="SHF08510.1"/>
    <property type="molecule type" value="Genomic_DNA"/>
</dbReference>
<gene>
    <name evidence="1" type="ORF">SAMN05444320_102460</name>
</gene>
<organism evidence="1 2">
    <name type="scientific">Streptoalloteichus hindustanus</name>
    <dbReference type="NCBI Taxonomy" id="2017"/>
    <lineage>
        <taxon>Bacteria</taxon>
        <taxon>Bacillati</taxon>
        <taxon>Actinomycetota</taxon>
        <taxon>Actinomycetes</taxon>
        <taxon>Pseudonocardiales</taxon>
        <taxon>Pseudonocardiaceae</taxon>
        <taxon>Streptoalloteichus</taxon>
    </lineage>
</organism>
<proteinExistence type="predicted"/>
<sequence length="68" mass="7221">MGDGVSIRDEVCGEALDAVPEASYEGVEVGQAFSPRGQRGDGVLEIRVEASLCGLHERFERQLVGESG</sequence>
<evidence type="ECO:0000313" key="1">
    <source>
        <dbReference type="EMBL" id="SHF08510.1"/>
    </source>
</evidence>